<dbReference type="Pfam" id="PF13802">
    <property type="entry name" value="Gal_mutarotas_2"/>
    <property type="match status" value="1"/>
</dbReference>
<dbReference type="GO" id="GO:0005975">
    <property type="term" value="P:carbohydrate metabolic process"/>
    <property type="evidence" value="ECO:0007669"/>
    <property type="project" value="InterPro"/>
</dbReference>
<organism evidence="7 8">
    <name type="scientific">Bacteroides uniformis</name>
    <dbReference type="NCBI Taxonomy" id="820"/>
    <lineage>
        <taxon>Bacteria</taxon>
        <taxon>Pseudomonadati</taxon>
        <taxon>Bacteroidota</taxon>
        <taxon>Bacteroidia</taxon>
        <taxon>Bacteroidales</taxon>
        <taxon>Bacteroidaceae</taxon>
        <taxon>Bacteroides</taxon>
    </lineage>
</organism>
<evidence type="ECO:0000256" key="1">
    <source>
        <dbReference type="ARBA" id="ARBA00007806"/>
    </source>
</evidence>
<feature type="domain" description="Glycoside hydrolase family 31 TIM barrel" evidence="4">
    <location>
        <begin position="327"/>
        <end position="631"/>
    </location>
</feature>
<dbReference type="GO" id="GO:0004553">
    <property type="term" value="F:hydrolase activity, hydrolyzing O-glycosyl compounds"/>
    <property type="evidence" value="ECO:0007669"/>
    <property type="project" value="InterPro"/>
</dbReference>
<dbReference type="GO" id="GO:0030246">
    <property type="term" value="F:carbohydrate binding"/>
    <property type="evidence" value="ECO:0007669"/>
    <property type="project" value="InterPro"/>
</dbReference>
<dbReference type="Pfam" id="PF01055">
    <property type="entry name" value="Glyco_hydro_31_2nd"/>
    <property type="match status" value="1"/>
</dbReference>
<evidence type="ECO:0000313" key="8">
    <source>
        <dbReference type="Proteomes" id="UP000487221"/>
    </source>
</evidence>
<dbReference type="Gene3D" id="2.60.40.1760">
    <property type="entry name" value="glycosyl hydrolase (family 31)"/>
    <property type="match status" value="1"/>
</dbReference>
<dbReference type="InterPro" id="IPR051816">
    <property type="entry name" value="Glycosyl_Hydrolase_31"/>
</dbReference>
<evidence type="ECO:0000259" key="4">
    <source>
        <dbReference type="Pfam" id="PF01055"/>
    </source>
</evidence>
<dbReference type="RefSeq" id="WP_151876066.1">
    <property type="nucleotide sequence ID" value="NZ_WCTY01000045.1"/>
</dbReference>
<protein>
    <submittedName>
        <fullName evidence="7">DUF4968 domain-containing protein</fullName>
    </submittedName>
</protein>
<name>A0A7J5GS82_BACUN</name>
<dbReference type="CDD" id="cd06593">
    <property type="entry name" value="GH31_xylosidase_YicI"/>
    <property type="match status" value="1"/>
</dbReference>
<dbReference type="InterPro" id="IPR017853">
    <property type="entry name" value="GH"/>
</dbReference>
<keyword evidence="3" id="KW-0732">Signal</keyword>
<gene>
    <name evidence="7" type="ORF">GAQ44_20410</name>
</gene>
<evidence type="ECO:0000256" key="2">
    <source>
        <dbReference type="RuleBase" id="RU361185"/>
    </source>
</evidence>
<sequence>MIKKILTVAMLVCTCSSSLAQPHVNDGTSYLMNQALDMSTDFLDLSNTLFFADHLESFDVKSGEGLVNWKRGHLMPRQAFNTNGAQPRKMRMLDFPFTAYENDPNLKFKIDFVTPRTVRIRMLTTPVEPKVSTSIMLAKEPGKDESWKVTETENTIVYAGNYGTVQINKNPWRVVLKDKTGRILSQTVTLRDADSTQVKYTPFSFIKRGSDNARRINPVFTLTADEMIFGCGESATGLNKVGQKVNLFVTDPQGPETDQMYKPIPFFMSNRGYGMFMHTSAPVTCDFGATYIGLNKMFMGDENLDLFVFFGEPKDILDEYTDLVGKPGMPPLWSFGTWMSRITYFSEKEGYDVAANIRKNKYPCDVIHFDTGWFDVDWQCDYKFSENRFQNPRQMLKDLKSQGFHVCLWQLPYFTPKNRYFPELIKKDMYVKNGNGELPYEDVVLDFSNPETVNWYQNKLAGLLNIGVSAIKVDFGEAAPLNGIYASGKSGWYEHNLYPVRYDMAVSEITKKLHNENIMWARAAWAGSQRYPLHWGGDAATTNTGMLGTLRAGLSFGLSGFSFWSHDMGGFVKSTPEDLYCRWLPFGFLTSHTRAHGAPPTEPWLYDSKRVQDVFRKSAEMKYRLMPYVYAQAKECTEKGLPMLRALFVEFPDDPGAWKVDDEYLFGSQILVAPLLESGITGRTVYLPEGKWIDYQTENVYEGGWHRIEAGGLPIIMLVRDGSVLPHLKLAQSTAEMDWSKMSLKVYSADKKQAEGLICLPTDNRIQVVKVDCAKAKPQLLNQVEGTSLSF</sequence>
<reference evidence="7 8" key="1">
    <citation type="journal article" date="2019" name="Nat. Med.">
        <title>A library of human gut bacterial isolates paired with longitudinal multiomics data enables mechanistic microbiome research.</title>
        <authorList>
            <person name="Poyet M."/>
            <person name="Groussin M."/>
            <person name="Gibbons S.M."/>
            <person name="Avila-Pacheco J."/>
            <person name="Jiang X."/>
            <person name="Kearney S.M."/>
            <person name="Perrotta A.R."/>
            <person name="Berdy B."/>
            <person name="Zhao S."/>
            <person name="Lieberman T.D."/>
            <person name="Swanson P.K."/>
            <person name="Smith M."/>
            <person name="Roesemann S."/>
            <person name="Alexander J.E."/>
            <person name="Rich S.A."/>
            <person name="Livny J."/>
            <person name="Vlamakis H."/>
            <person name="Clish C."/>
            <person name="Bullock K."/>
            <person name="Deik A."/>
            <person name="Scott J."/>
            <person name="Pierce K.A."/>
            <person name="Xavier R.J."/>
            <person name="Alm E.J."/>
        </authorList>
    </citation>
    <scope>NUCLEOTIDE SEQUENCE [LARGE SCALE GENOMIC DNA]</scope>
    <source>
        <strain evidence="7 8">BIOML-A19</strain>
    </source>
</reference>
<feature type="chain" id="PRO_5029726570" evidence="3">
    <location>
        <begin position="21"/>
        <end position="791"/>
    </location>
</feature>
<comment type="caution">
    <text evidence="7">The sequence shown here is derived from an EMBL/GenBank/DDBJ whole genome shotgun (WGS) entry which is preliminary data.</text>
</comment>
<evidence type="ECO:0000259" key="5">
    <source>
        <dbReference type="Pfam" id="PF13802"/>
    </source>
</evidence>
<feature type="signal peptide" evidence="3">
    <location>
        <begin position="1"/>
        <end position="20"/>
    </location>
</feature>
<dbReference type="InterPro" id="IPR000322">
    <property type="entry name" value="Glyco_hydro_31_TIM"/>
</dbReference>
<keyword evidence="2" id="KW-0326">Glycosidase</keyword>
<comment type="similarity">
    <text evidence="1 2">Belongs to the glycosyl hydrolase 31 family.</text>
</comment>
<dbReference type="PANTHER" id="PTHR43863">
    <property type="entry name" value="HYDROLASE, PUTATIVE (AFU_ORTHOLOGUE AFUA_1G03140)-RELATED"/>
    <property type="match status" value="1"/>
</dbReference>
<dbReference type="InterPro" id="IPR025887">
    <property type="entry name" value="Glyco_hydro_31_N_dom"/>
</dbReference>
<feature type="domain" description="Glycoside hydrolase family 31 N-terminal" evidence="5">
    <location>
        <begin position="108"/>
        <end position="286"/>
    </location>
</feature>
<dbReference type="InterPro" id="IPR048395">
    <property type="entry name" value="Glyco_hydro_31_C"/>
</dbReference>
<dbReference type="EMBL" id="WCTY01000045">
    <property type="protein sequence ID" value="KAB4180293.1"/>
    <property type="molecule type" value="Genomic_DNA"/>
</dbReference>
<dbReference type="InterPro" id="IPR013780">
    <property type="entry name" value="Glyco_hydro_b"/>
</dbReference>
<proteinExistence type="inferred from homology"/>
<dbReference type="Gene3D" id="3.20.20.80">
    <property type="entry name" value="Glycosidases"/>
    <property type="match status" value="1"/>
</dbReference>
<dbReference type="AlphaFoldDB" id="A0A7J5GS82"/>
<keyword evidence="2" id="KW-0378">Hydrolase</keyword>
<dbReference type="SUPFAM" id="SSF51445">
    <property type="entry name" value="(Trans)glycosidases"/>
    <property type="match status" value="1"/>
</dbReference>
<dbReference type="InterPro" id="IPR011013">
    <property type="entry name" value="Gal_mutarotase_sf_dom"/>
</dbReference>
<feature type="domain" description="Glycosyl hydrolase family 31 C-terminal" evidence="6">
    <location>
        <begin position="640"/>
        <end position="725"/>
    </location>
</feature>
<dbReference type="Proteomes" id="UP000487221">
    <property type="component" value="Unassembled WGS sequence"/>
</dbReference>
<dbReference type="PANTHER" id="PTHR43863:SF2">
    <property type="entry name" value="MALTASE-GLUCOAMYLASE"/>
    <property type="match status" value="1"/>
</dbReference>
<evidence type="ECO:0000313" key="7">
    <source>
        <dbReference type="EMBL" id="KAB4180293.1"/>
    </source>
</evidence>
<dbReference type="Gene3D" id="2.60.40.1180">
    <property type="entry name" value="Golgi alpha-mannosidase II"/>
    <property type="match status" value="1"/>
</dbReference>
<dbReference type="SUPFAM" id="SSF51011">
    <property type="entry name" value="Glycosyl hydrolase domain"/>
    <property type="match status" value="1"/>
</dbReference>
<dbReference type="CDD" id="cd14752">
    <property type="entry name" value="GH31_N"/>
    <property type="match status" value="1"/>
</dbReference>
<evidence type="ECO:0000259" key="6">
    <source>
        <dbReference type="Pfam" id="PF21365"/>
    </source>
</evidence>
<accession>A0A7J5GS82</accession>
<evidence type="ECO:0000256" key="3">
    <source>
        <dbReference type="SAM" id="SignalP"/>
    </source>
</evidence>
<dbReference type="SUPFAM" id="SSF74650">
    <property type="entry name" value="Galactose mutarotase-like"/>
    <property type="match status" value="1"/>
</dbReference>
<dbReference type="Pfam" id="PF21365">
    <property type="entry name" value="Glyco_hydro_31_3rd"/>
    <property type="match status" value="1"/>
</dbReference>